<dbReference type="InterPro" id="IPR011006">
    <property type="entry name" value="CheY-like_superfamily"/>
</dbReference>
<dbReference type="SUPFAM" id="SSF52172">
    <property type="entry name" value="CheY-like"/>
    <property type="match status" value="1"/>
</dbReference>
<evidence type="ECO:0000313" key="9">
    <source>
        <dbReference type="Proteomes" id="UP000322791"/>
    </source>
</evidence>
<keyword evidence="3" id="KW-0805">Transcription regulation</keyword>
<evidence type="ECO:0000256" key="3">
    <source>
        <dbReference type="ARBA" id="ARBA00023015"/>
    </source>
</evidence>
<organism evidence="8 9">
    <name type="scientific">Hymenobacter lutimineralis</name>
    <dbReference type="NCBI Taxonomy" id="2606448"/>
    <lineage>
        <taxon>Bacteria</taxon>
        <taxon>Pseudomonadati</taxon>
        <taxon>Bacteroidota</taxon>
        <taxon>Cytophagia</taxon>
        <taxon>Cytophagales</taxon>
        <taxon>Hymenobacteraceae</taxon>
        <taxon>Hymenobacter</taxon>
    </lineage>
</organism>
<dbReference type="SMART" id="SM00448">
    <property type="entry name" value="REC"/>
    <property type="match status" value="1"/>
</dbReference>
<dbReference type="GO" id="GO:0003677">
    <property type="term" value="F:DNA binding"/>
    <property type="evidence" value="ECO:0007669"/>
    <property type="project" value="UniProtKB-KW"/>
</dbReference>
<evidence type="ECO:0000259" key="7">
    <source>
        <dbReference type="PROSITE" id="PS50110"/>
    </source>
</evidence>
<evidence type="ECO:0000256" key="6">
    <source>
        <dbReference type="PROSITE-ProRule" id="PRU00169"/>
    </source>
</evidence>
<dbReference type="InterPro" id="IPR050595">
    <property type="entry name" value="Bact_response_regulator"/>
</dbReference>
<evidence type="ECO:0000256" key="5">
    <source>
        <dbReference type="ARBA" id="ARBA00023163"/>
    </source>
</evidence>
<sequence>MVPHILIVDDEPNIVMSLEFLMRKAGYTISIARNGTEALEAIDRTAFDVVLLDIMMPDVDGYQVCRTLRQRPDRTATRVIFLSAKSKEADIQKGYDAGADLYLPKPFSTRQLMDKVKDLLNPGAGTKPLNQ</sequence>
<dbReference type="PANTHER" id="PTHR44591">
    <property type="entry name" value="STRESS RESPONSE REGULATOR PROTEIN 1"/>
    <property type="match status" value="1"/>
</dbReference>
<dbReference type="Pfam" id="PF00072">
    <property type="entry name" value="Response_reg"/>
    <property type="match status" value="1"/>
</dbReference>
<dbReference type="EMBL" id="VTHL01000014">
    <property type="protein sequence ID" value="TYZ08052.1"/>
    <property type="molecule type" value="Genomic_DNA"/>
</dbReference>
<dbReference type="PANTHER" id="PTHR44591:SF3">
    <property type="entry name" value="RESPONSE REGULATORY DOMAIN-CONTAINING PROTEIN"/>
    <property type="match status" value="1"/>
</dbReference>
<feature type="modified residue" description="4-aspartylphosphate" evidence="6">
    <location>
        <position position="53"/>
    </location>
</feature>
<dbReference type="CDD" id="cd17574">
    <property type="entry name" value="REC_OmpR"/>
    <property type="match status" value="1"/>
</dbReference>
<dbReference type="InterPro" id="IPR001789">
    <property type="entry name" value="Sig_transdc_resp-reg_receiver"/>
</dbReference>
<evidence type="ECO:0000256" key="2">
    <source>
        <dbReference type="ARBA" id="ARBA00023012"/>
    </source>
</evidence>
<dbReference type="AlphaFoldDB" id="A0A5D6UZG8"/>
<keyword evidence="2" id="KW-0902">Two-component regulatory system</keyword>
<gene>
    <name evidence="8" type="ORF">FY528_13465</name>
</gene>
<keyword evidence="5" id="KW-0804">Transcription</keyword>
<dbReference type="Gene3D" id="3.40.50.2300">
    <property type="match status" value="1"/>
</dbReference>
<comment type="caution">
    <text evidence="8">The sequence shown here is derived from an EMBL/GenBank/DDBJ whole genome shotgun (WGS) entry which is preliminary data.</text>
</comment>
<evidence type="ECO:0000256" key="4">
    <source>
        <dbReference type="ARBA" id="ARBA00023125"/>
    </source>
</evidence>
<keyword evidence="1 6" id="KW-0597">Phosphoprotein</keyword>
<keyword evidence="9" id="KW-1185">Reference proteome</keyword>
<evidence type="ECO:0000313" key="8">
    <source>
        <dbReference type="EMBL" id="TYZ08052.1"/>
    </source>
</evidence>
<dbReference type="PROSITE" id="PS50110">
    <property type="entry name" value="RESPONSE_REGULATORY"/>
    <property type="match status" value="1"/>
</dbReference>
<dbReference type="Proteomes" id="UP000322791">
    <property type="component" value="Unassembled WGS sequence"/>
</dbReference>
<keyword evidence="4" id="KW-0238">DNA-binding</keyword>
<name>A0A5D6UZG8_9BACT</name>
<proteinExistence type="predicted"/>
<accession>A0A5D6UZG8</accession>
<evidence type="ECO:0000256" key="1">
    <source>
        <dbReference type="ARBA" id="ARBA00022553"/>
    </source>
</evidence>
<dbReference type="RefSeq" id="WP_149071546.1">
    <property type="nucleotide sequence ID" value="NZ_VTHL01000014.1"/>
</dbReference>
<reference evidence="8 9" key="1">
    <citation type="submission" date="2019-08" db="EMBL/GenBank/DDBJ databases">
        <authorList>
            <person name="Seo M.-J."/>
        </authorList>
    </citation>
    <scope>NUCLEOTIDE SEQUENCE [LARGE SCALE GENOMIC DNA]</scope>
    <source>
        <strain evidence="8 9">KIGAM108</strain>
    </source>
</reference>
<dbReference type="FunFam" id="3.40.50.2300:FF:000001">
    <property type="entry name" value="DNA-binding response regulator PhoB"/>
    <property type="match status" value="1"/>
</dbReference>
<feature type="domain" description="Response regulatory" evidence="7">
    <location>
        <begin position="4"/>
        <end position="120"/>
    </location>
</feature>
<dbReference type="GO" id="GO:0000160">
    <property type="term" value="P:phosphorelay signal transduction system"/>
    <property type="evidence" value="ECO:0007669"/>
    <property type="project" value="UniProtKB-KW"/>
</dbReference>
<protein>
    <submittedName>
        <fullName evidence="8">Response regulator</fullName>
    </submittedName>
</protein>